<dbReference type="KEGG" id="grs:C7S20_03810"/>
<evidence type="ECO:0000313" key="2">
    <source>
        <dbReference type="EMBL" id="AVR44456.1"/>
    </source>
</evidence>
<reference evidence="3" key="1">
    <citation type="submission" date="2018-03" db="EMBL/GenBank/DDBJ databases">
        <title>Gramella fulva sp. nov., isolated from a dry surface of tidal flat.</title>
        <authorList>
            <person name="Hwang S.H."/>
            <person name="Hwang W.M."/>
            <person name="Kang K."/>
            <person name="Ahn T.-Y."/>
        </authorList>
    </citation>
    <scope>NUCLEOTIDE SEQUENCE [LARGE SCALE GENOMIC DNA]</scope>
    <source>
        <strain evidence="3">SH35</strain>
    </source>
</reference>
<dbReference type="EMBL" id="CP028136">
    <property type="protein sequence ID" value="AVR44456.1"/>
    <property type="molecule type" value="Genomic_DNA"/>
</dbReference>
<dbReference type="AlphaFoldDB" id="A0A2R3Z2H6"/>
<dbReference type="RefSeq" id="WP_107011234.1">
    <property type="nucleotide sequence ID" value="NZ_CP028136.1"/>
</dbReference>
<evidence type="ECO:0000313" key="3">
    <source>
        <dbReference type="Proteomes" id="UP000241507"/>
    </source>
</evidence>
<feature type="chain" id="PRO_5015345358" description="Outer membrane protein beta-barrel domain-containing protein" evidence="1">
    <location>
        <begin position="19"/>
        <end position="161"/>
    </location>
</feature>
<dbReference type="Proteomes" id="UP000241507">
    <property type="component" value="Chromosome"/>
</dbReference>
<keyword evidence="1" id="KW-0732">Signal</keyword>
<protein>
    <recommendedName>
        <fullName evidence="4">Outer membrane protein beta-barrel domain-containing protein</fullName>
    </recommendedName>
</protein>
<sequence>MKKLFLLLLLSLPLKLSAQFWLTREEKYFFVATGLDLRNAVFGGTVNPASYDGTFSGGYRNGGFGVIATYENFTGIRYESFGVCPAWVIRPGKMLIPVADLSLSFIKRPWKVYPSLAANGIIEYHFDRFFIYLRGEYRWRTDYDFFQASVYGGIAVKFGFP</sequence>
<accession>A0A2R3Z2H6</accession>
<keyword evidence="3" id="KW-1185">Reference proteome</keyword>
<evidence type="ECO:0008006" key="4">
    <source>
        <dbReference type="Google" id="ProtNLM"/>
    </source>
</evidence>
<evidence type="ECO:0000256" key="1">
    <source>
        <dbReference type="SAM" id="SignalP"/>
    </source>
</evidence>
<organism evidence="2 3">
    <name type="scientific">Christiangramia fulva</name>
    <dbReference type="NCBI Taxonomy" id="2126553"/>
    <lineage>
        <taxon>Bacteria</taxon>
        <taxon>Pseudomonadati</taxon>
        <taxon>Bacteroidota</taxon>
        <taxon>Flavobacteriia</taxon>
        <taxon>Flavobacteriales</taxon>
        <taxon>Flavobacteriaceae</taxon>
        <taxon>Christiangramia</taxon>
    </lineage>
</organism>
<dbReference type="OrthoDB" id="1442248at2"/>
<name>A0A2R3Z2H6_9FLAO</name>
<proteinExistence type="predicted"/>
<gene>
    <name evidence="2" type="ORF">C7S20_03810</name>
</gene>
<feature type="signal peptide" evidence="1">
    <location>
        <begin position="1"/>
        <end position="18"/>
    </location>
</feature>